<keyword evidence="5 7" id="KW-1133">Transmembrane helix</keyword>
<proteinExistence type="inferred from homology"/>
<evidence type="ECO:0000256" key="5">
    <source>
        <dbReference type="ARBA" id="ARBA00022989"/>
    </source>
</evidence>
<keyword evidence="6 7" id="KW-0472">Membrane</keyword>
<comment type="similarity">
    <text evidence="2 7">Belongs to the DedA family.</text>
</comment>
<keyword evidence="3 7" id="KW-1003">Cell membrane</keyword>
<evidence type="ECO:0000256" key="2">
    <source>
        <dbReference type="ARBA" id="ARBA00010792"/>
    </source>
</evidence>
<comment type="caution">
    <text evidence="10">The sequence shown here is derived from an EMBL/GenBank/DDBJ whole genome shotgun (WGS) entry which is preliminary data.</text>
</comment>
<accession>A0A849A972</accession>
<dbReference type="InterPro" id="IPR032816">
    <property type="entry name" value="VTT_dom"/>
</dbReference>
<evidence type="ECO:0000313" key="10">
    <source>
        <dbReference type="EMBL" id="NNG35631.1"/>
    </source>
</evidence>
<dbReference type="PANTHER" id="PTHR30353:SF0">
    <property type="entry name" value="TRANSMEMBRANE PROTEIN"/>
    <property type="match status" value="1"/>
</dbReference>
<comment type="subcellular location">
    <subcellularLocation>
        <location evidence="1 7">Cell membrane</location>
        <topology evidence="1 7">Multi-pass membrane protein</topology>
    </subcellularLocation>
</comment>
<feature type="transmembrane region" description="Helical" evidence="7">
    <location>
        <begin position="157"/>
        <end position="179"/>
    </location>
</feature>
<feature type="domain" description="VTT" evidence="9">
    <location>
        <begin position="16"/>
        <end position="143"/>
    </location>
</feature>
<keyword evidence="11" id="KW-1185">Reference proteome</keyword>
<dbReference type="InterPro" id="IPR032818">
    <property type="entry name" value="DedA-like"/>
</dbReference>
<dbReference type="EMBL" id="JABEND010000003">
    <property type="protein sequence ID" value="NNG35631.1"/>
    <property type="molecule type" value="Genomic_DNA"/>
</dbReference>
<keyword evidence="4 7" id="KW-0812">Transmembrane</keyword>
<dbReference type="Pfam" id="PF09335">
    <property type="entry name" value="VTT_dom"/>
    <property type="match status" value="1"/>
</dbReference>
<evidence type="ECO:0000256" key="1">
    <source>
        <dbReference type="ARBA" id="ARBA00004651"/>
    </source>
</evidence>
<evidence type="ECO:0000256" key="7">
    <source>
        <dbReference type="RuleBase" id="RU367016"/>
    </source>
</evidence>
<reference evidence="10 11" key="1">
    <citation type="submission" date="2020-05" db="EMBL/GenBank/DDBJ databases">
        <title>Nakamurella sp. DB0629 isolated from air conditioner.</title>
        <authorList>
            <person name="Kim D.H."/>
            <person name="Kim D.-U."/>
        </authorList>
    </citation>
    <scope>NUCLEOTIDE SEQUENCE [LARGE SCALE GENOMIC DNA]</scope>
    <source>
        <strain evidence="10 11">DB0629</strain>
    </source>
</reference>
<dbReference type="AlphaFoldDB" id="A0A849A972"/>
<gene>
    <name evidence="10" type="ORF">HKD39_07870</name>
</gene>
<feature type="transmembrane region" description="Helical" evidence="7">
    <location>
        <begin position="36"/>
        <end position="59"/>
    </location>
</feature>
<evidence type="ECO:0000256" key="8">
    <source>
        <dbReference type="SAM" id="MobiDB-lite"/>
    </source>
</evidence>
<evidence type="ECO:0000256" key="6">
    <source>
        <dbReference type="ARBA" id="ARBA00023136"/>
    </source>
</evidence>
<protein>
    <submittedName>
        <fullName evidence="10">DedA family protein</fullName>
    </submittedName>
</protein>
<evidence type="ECO:0000256" key="4">
    <source>
        <dbReference type="ARBA" id="ARBA00022692"/>
    </source>
</evidence>
<feature type="transmembrane region" description="Helical" evidence="7">
    <location>
        <begin position="12"/>
        <end position="29"/>
    </location>
</feature>
<sequence length="224" mass="24219">MLILFAECGLLIGFFLPGDTLLFMAGLLVKTNVLDINIWLLIVLEIVAAFVGNMVGYGIGYKVGPAVFRRPDAKFLKPEHIERSREFFDRHGKITIVLARFVPVVRTVVTVMAGASRMDAKIYTLYSFIGGVLWCALVTLGGYLLGGIPFIANNVDLLIVLAVLAVVLASAGPAIYHWLQRRKNRGGSPQAPAAPVDPSNSVPPATADPNLPPARPVSDPRSDR</sequence>
<feature type="transmembrane region" description="Helical" evidence="7">
    <location>
        <begin position="125"/>
        <end position="145"/>
    </location>
</feature>
<dbReference type="PANTHER" id="PTHR30353">
    <property type="entry name" value="INNER MEMBRANE PROTEIN DEDA-RELATED"/>
    <property type="match status" value="1"/>
</dbReference>
<evidence type="ECO:0000259" key="9">
    <source>
        <dbReference type="Pfam" id="PF09335"/>
    </source>
</evidence>
<feature type="region of interest" description="Disordered" evidence="8">
    <location>
        <begin position="184"/>
        <end position="224"/>
    </location>
</feature>
<organism evidence="10 11">
    <name type="scientific">Nakamurella aerolata</name>
    <dbReference type="NCBI Taxonomy" id="1656892"/>
    <lineage>
        <taxon>Bacteria</taxon>
        <taxon>Bacillati</taxon>
        <taxon>Actinomycetota</taxon>
        <taxon>Actinomycetes</taxon>
        <taxon>Nakamurellales</taxon>
        <taxon>Nakamurellaceae</taxon>
        <taxon>Nakamurella</taxon>
    </lineage>
</organism>
<name>A0A849A972_9ACTN</name>
<evidence type="ECO:0000313" key="11">
    <source>
        <dbReference type="Proteomes" id="UP000562984"/>
    </source>
</evidence>
<dbReference type="Proteomes" id="UP000562984">
    <property type="component" value="Unassembled WGS sequence"/>
</dbReference>
<dbReference type="GO" id="GO:0005886">
    <property type="term" value="C:plasma membrane"/>
    <property type="evidence" value="ECO:0007669"/>
    <property type="project" value="UniProtKB-SubCell"/>
</dbReference>
<evidence type="ECO:0000256" key="3">
    <source>
        <dbReference type="ARBA" id="ARBA00022475"/>
    </source>
</evidence>